<keyword evidence="7" id="KW-1185">Reference proteome</keyword>
<sequence length="442" mass="50450">MKQQGSIPTSKVARATEFVKTGVKIGGNYIKHNVKKIVDPSISRDELHQDNAKDIYNSLSTLKGSALKVTQMLSMDKGLLPKAYRDKFTMSQYSAPPLSAPLVMKTFQKNFGKSPSELFDKFNISASNAASIGQVHKAEKDGKQLAVKVQYPGVAESIGADLKMVKPIAIAMFNLNEKDVDRYMAEVESKLLEETDYRLELKRSMEITRACAHLEGIIFPRYYPQYSSDKILTMDWLEGLHLKEFIETNPSQEIRNKIGQLLWDFYDFQFHTLKQVHADPHPGNFLMRADGSIGVIDFGCIKEIPETYYHDYFALLNFDNLDDKEKTDRIFRNLEFIVPSDSAEEKAFFTDLFTGMIHLLGKPFATDEFDFSDDEYFESVYAFADRLTKIEELKNSKVARGSQHGLYVNRTYFGLYSILNELRAKVTTHKPDWLVAKKAVLL</sequence>
<dbReference type="GO" id="GO:0004672">
    <property type="term" value="F:protein kinase activity"/>
    <property type="evidence" value="ECO:0007669"/>
    <property type="project" value="InterPro"/>
</dbReference>
<dbReference type="InterPro" id="IPR004147">
    <property type="entry name" value="ABC1_dom"/>
</dbReference>
<dbReference type="RefSeq" id="WP_092011682.1">
    <property type="nucleotide sequence ID" value="NZ_FOXH01000001.1"/>
</dbReference>
<dbReference type="InterPro" id="IPR034646">
    <property type="entry name" value="ADCK3_dom"/>
</dbReference>
<dbReference type="InterPro" id="IPR000719">
    <property type="entry name" value="Prot_kinase_dom"/>
</dbReference>
<gene>
    <name evidence="6" type="ORF">SAMN04515674_101547</name>
</gene>
<dbReference type="InterPro" id="IPR051409">
    <property type="entry name" value="Atypical_kinase_ADCK"/>
</dbReference>
<accession>A0A1I5N2A1</accession>
<dbReference type="GO" id="GO:0006744">
    <property type="term" value="P:ubiquinone biosynthetic process"/>
    <property type="evidence" value="ECO:0007669"/>
    <property type="project" value="TreeGrafter"/>
</dbReference>
<dbReference type="EMBL" id="FOXH01000001">
    <property type="protein sequence ID" value="SFP15456.1"/>
    <property type="molecule type" value="Genomic_DNA"/>
</dbReference>
<dbReference type="GO" id="GO:0005524">
    <property type="term" value="F:ATP binding"/>
    <property type="evidence" value="ECO:0007669"/>
    <property type="project" value="UniProtKB-KW"/>
</dbReference>
<evidence type="ECO:0000256" key="3">
    <source>
        <dbReference type="ARBA" id="ARBA00022741"/>
    </source>
</evidence>
<organism evidence="6 7">
    <name type="scientific">Pseudarcicella hirudinis</name>
    <dbReference type="NCBI Taxonomy" id="1079859"/>
    <lineage>
        <taxon>Bacteria</taxon>
        <taxon>Pseudomonadati</taxon>
        <taxon>Bacteroidota</taxon>
        <taxon>Cytophagia</taxon>
        <taxon>Cytophagales</taxon>
        <taxon>Flectobacillaceae</taxon>
        <taxon>Pseudarcicella</taxon>
    </lineage>
</organism>
<evidence type="ECO:0000313" key="6">
    <source>
        <dbReference type="EMBL" id="SFP15456.1"/>
    </source>
</evidence>
<proteinExistence type="inferred from homology"/>
<keyword evidence="4" id="KW-0067">ATP-binding</keyword>
<dbReference type="PANTHER" id="PTHR43851">
    <property type="match status" value="1"/>
</dbReference>
<name>A0A1I5N2A1_9BACT</name>
<dbReference type="Pfam" id="PF03109">
    <property type="entry name" value="ABC1"/>
    <property type="match status" value="1"/>
</dbReference>
<keyword evidence="3" id="KW-0547">Nucleotide-binding</keyword>
<dbReference type="Gene3D" id="1.10.510.10">
    <property type="entry name" value="Transferase(Phosphotransferase) domain 1"/>
    <property type="match status" value="1"/>
</dbReference>
<dbReference type="PANTHER" id="PTHR43851:SF3">
    <property type="entry name" value="COENZYME Q8"/>
    <property type="match status" value="1"/>
</dbReference>
<feature type="domain" description="Protein kinase" evidence="5">
    <location>
        <begin position="121"/>
        <end position="442"/>
    </location>
</feature>
<keyword evidence="2" id="KW-0808">Transferase</keyword>
<comment type="similarity">
    <text evidence="1">Belongs to the protein kinase superfamily. ADCK protein kinase family.</text>
</comment>
<dbReference type="STRING" id="1079859.SAMN04515674_101547"/>
<dbReference type="OrthoDB" id="9795390at2"/>
<dbReference type="PROSITE" id="PS50011">
    <property type="entry name" value="PROTEIN_KINASE_DOM"/>
    <property type="match status" value="1"/>
</dbReference>
<evidence type="ECO:0000256" key="1">
    <source>
        <dbReference type="ARBA" id="ARBA00009670"/>
    </source>
</evidence>
<reference evidence="6 7" key="1">
    <citation type="submission" date="2016-10" db="EMBL/GenBank/DDBJ databases">
        <authorList>
            <person name="de Groot N.N."/>
        </authorList>
    </citation>
    <scope>NUCLEOTIDE SEQUENCE [LARGE SCALE GENOMIC DNA]</scope>
    <source>
        <strain evidence="7">E92,LMG 26720,CCM 7988</strain>
    </source>
</reference>
<dbReference type="Proteomes" id="UP000199306">
    <property type="component" value="Unassembled WGS sequence"/>
</dbReference>
<evidence type="ECO:0000256" key="4">
    <source>
        <dbReference type="ARBA" id="ARBA00022840"/>
    </source>
</evidence>
<protein>
    <submittedName>
        <fullName evidence="6">ABC1 family protein</fullName>
    </submittedName>
</protein>
<dbReference type="CDD" id="cd13970">
    <property type="entry name" value="ABC1_ADCK3"/>
    <property type="match status" value="1"/>
</dbReference>
<dbReference type="SUPFAM" id="SSF56112">
    <property type="entry name" value="Protein kinase-like (PK-like)"/>
    <property type="match status" value="1"/>
</dbReference>
<dbReference type="AlphaFoldDB" id="A0A1I5N2A1"/>
<dbReference type="InterPro" id="IPR011009">
    <property type="entry name" value="Kinase-like_dom_sf"/>
</dbReference>
<evidence type="ECO:0000313" key="7">
    <source>
        <dbReference type="Proteomes" id="UP000199306"/>
    </source>
</evidence>
<evidence type="ECO:0000256" key="2">
    <source>
        <dbReference type="ARBA" id="ARBA00022679"/>
    </source>
</evidence>
<evidence type="ECO:0000259" key="5">
    <source>
        <dbReference type="PROSITE" id="PS50011"/>
    </source>
</evidence>